<reference evidence="8" key="1">
    <citation type="journal article" date="2019" name="Int. J. Syst. Evol. Microbiol.">
        <title>The Global Catalogue of Microorganisms (GCM) 10K type strain sequencing project: providing services to taxonomists for standard genome sequencing and annotation.</title>
        <authorList>
            <consortium name="The Broad Institute Genomics Platform"/>
            <consortium name="The Broad Institute Genome Sequencing Center for Infectious Disease"/>
            <person name="Wu L."/>
            <person name="Ma J."/>
        </authorList>
    </citation>
    <scope>NUCLEOTIDE SEQUENCE [LARGE SCALE GENOMIC DNA]</scope>
    <source>
        <strain evidence="8">CGMCC 4.1467</strain>
    </source>
</reference>
<sequence>MPEGIAEEVEELAVVGQWSSLDEAYENALVVLAMNLDCFIREVDGFFAIEVEPERERLVRHELSEYAAEQQLWRERAELPVGAVGMELALIWVLSLVGIFLFQIKDPSISDRFCNSAVDVVAGGEWWRTFTALFLHADAPHLLGNVFIGGVFCYFVAQSFGQLRGWMMILASGVLGNSLNALYHFPENFYSLGASTATFGAMGLLVGLGVVLAWKSRTYRMLKPVMVPLATGLIMLGWYGVGDGNTDVLAHVFGWSSGVVLGVVVAGKMETEVTP</sequence>
<accession>A0ABW2L7W0</accession>
<name>A0ABW2L7W0_9BACT</name>
<keyword evidence="8" id="KW-1185">Reference proteome</keyword>
<protein>
    <submittedName>
        <fullName evidence="7">Rhomboid family intramembrane serine protease</fullName>
        <ecNumber evidence="7">3.4.21.-</ecNumber>
    </submittedName>
</protein>
<dbReference type="InterPro" id="IPR035952">
    <property type="entry name" value="Rhomboid-like_sf"/>
</dbReference>
<feature type="transmembrane region" description="Helical" evidence="5">
    <location>
        <begin position="79"/>
        <end position="102"/>
    </location>
</feature>
<dbReference type="Gene3D" id="1.20.1540.10">
    <property type="entry name" value="Rhomboid-like"/>
    <property type="match status" value="1"/>
</dbReference>
<keyword evidence="3 5" id="KW-1133">Transmembrane helix</keyword>
<evidence type="ECO:0000256" key="3">
    <source>
        <dbReference type="ARBA" id="ARBA00022989"/>
    </source>
</evidence>
<feature type="transmembrane region" description="Helical" evidence="5">
    <location>
        <begin position="189"/>
        <end position="213"/>
    </location>
</feature>
<keyword evidence="7" id="KW-0645">Protease</keyword>
<dbReference type="InterPro" id="IPR002229">
    <property type="entry name" value="RhesusRHD"/>
</dbReference>
<dbReference type="GO" id="GO:0006508">
    <property type="term" value="P:proteolysis"/>
    <property type="evidence" value="ECO:0007669"/>
    <property type="project" value="UniProtKB-KW"/>
</dbReference>
<dbReference type="PRINTS" id="PR00342">
    <property type="entry name" value="RHESUSRHD"/>
</dbReference>
<dbReference type="EMBL" id="JBHTBS010000008">
    <property type="protein sequence ID" value="MFC7338457.1"/>
    <property type="molecule type" value="Genomic_DNA"/>
</dbReference>
<evidence type="ECO:0000256" key="4">
    <source>
        <dbReference type="ARBA" id="ARBA00023136"/>
    </source>
</evidence>
<dbReference type="EC" id="3.4.21.-" evidence="7"/>
<dbReference type="PANTHER" id="PTHR43066:SF5">
    <property type="entry name" value="RHOMBOID-LIKE PROTEIN 11, CHLOROPLASTIC-RELATED"/>
    <property type="match status" value="1"/>
</dbReference>
<comment type="subcellular location">
    <subcellularLocation>
        <location evidence="1">Membrane</location>
        <topology evidence="1">Multi-pass membrane protein</topology>
    </subcellularLocation>
</comment>
<gene>
    <name evidence="7" type="ORF">ACFQY0_14780</name>
</gene>
<feature type="transmembrane region" description="Helical" evidence="5">
    <location>
        <begin position="225"/>
        <end position="242"/>
    </location>
</feature>
<keyword evidence="7" id="KW-0378">Hydrolase</keyword>
<dbReference type="RefSeq" id="WP_379713805.1">
    <property type="nucleotide sequence ID" value="NZ_JBHTBS010000008.1"/>
</dbReference>
<feature type="domain" description="Peptidase S54 rhomboid" evidence="6">
    <location>
        <begin position="124"/>
        <end position="266"/>
    </location>
</feature>
<feature type="transmembrane region" description="Helical" evidence="5">
    <location>
        <begin position="248"/>
        <end position="267"/>
    </location>
</feature>
<feature type="transmembrane region" description="Helical" evidence="5">
    <location>
        <begin position="164"/>
        <end position="183"/>
    </location>
</feature>
<dbReference type="GO" id="GO:0008233">
    <property type="term" value="F:peptidase activity"/>
    <property type="evidence" value="ECO:0007669"/>
    <property type="project" value="UniProtKB-KW"/>
</dbReference>
<dbReference type="InterPro" id="IPR022764">
    <property type="entry name" value="Peptidase_S54_rhomboid_dom"/>
</dbReference>
<proteinExistence type="predicted"/>
<evidence type="ECO:0000313" key="7">
    <source>
        <dbReference type="EMBL" id="MFC7338457.1"/>
    </source>
</evidence>
<evidence type="ECO:0000256" key="5">
    <source>
        <dbReference type="SAM" id="Phobius"/>
    </source>
</evidence>
<comment type="caution">
    <text evidence="7">The sequence shown here is derived from an EMBL/GenBank/DDBJ whole genome shotgun (WGS) entry which is preliminary data.</text>
</comment>
<dbReference type="PANTHER" id="PTHR43066">
    <property type="entry name" value="RHOMBOID-RELATED PROTEIN"/>
    <property type="match status" value="1"/>
</dbReference>
<evidence type="ECO:0000256" key="1">
    <source>
        <dbReference type="ARBA" id="ARBA00004141"/>
    </source>
</evidence>
<organism evidence="7 8">
    <name type="scientific">Haloferula chungangensis</name>
    <dbReference type="NCBI Taxonomy" id="1048331"/>
    <lineage>
        <taxon>Bacteria</taxon>
        <taxon>Pseudomonadati</taxon>
        <taxon>Verrucomicrobiota</taxon>
        <taxon>Verrucomicrobiia</taxon>
        <taxon>Verrucomicrobiales</taxon>
        <taxon>Verrucomicrobiaceae</taxon>
        <taxon>Haloferula</taxon>
    </lineage>
</organism>
<evidence type="ECO:0000259" key="6">
    <source>
        <dbReference type="Pfam" id="PF01694"/>
    </source>
</evidence>
<dbReference type="Pfam" id="PF01694">
    <property type="entry name" value="Rhomboid"/>
    <property type="match status" value="1"/>
</dbReference>
<keyword evidence="4 5" id="KW-0472">Membrane</keyword>
<dbReference type="SUPFAM" id="SSF144091">
    <property type="entry name" value="Rhomboid-like"/>
    <property type="match status" value="1"/>
</dbReference>
<evidence type="ECO:0000256" key="2">
    <source>
        <dbReference type="ARBA" id="ARBA00022692"/>
    </source>
</evidence>
<dbReference type="Proteomes" id="UP001596472">
    <property type="component" value="Unassembled WGS sequence"/>
</dbReference>
<feature type="transmembrane region" description="Helical" evidence="5">
    <location>
        <begin position="139"/>
        <end position="157"/>
    </location>
</feature>
<keyword evidence="2 5" id="KW-0812">Transmembrane</keyword>
<evidence type="ECO:0000313" key="8">
    <source>
        <dbReference type="Proteomes" id="UP001596472"/>
    </source>
</evidence>